<accession>A0AAV0VTI9</accession>
<dbReference type="AlphaFoldDB" id="A0AAV0VTI9"/>
<name>A0AAV0VTI9_9HEMI</name>
<gene>
    <name evidence="1" type="ORF">MEUPH1_LOCUS3774</name>
</gene>
<evidence type="ECO:0000313" key="2">
    <source>
        <dbReference type="Proteomes" id="UP001160148"/>
    </source>
</evidence>
<keyword evidence="2" id="KW-1185">Reference proteome</keyword>
<organism evidence="1 2">
    <name type="scientific">Macrosiphum euphorbiae</name>
    <name type="common">potato aphid</name>
    <dbReference type="NCBI Taxonomy" id="13131"/>
    <lineage>
        <taxon>Eukaryota</taxon>
        <taxon>Metazoa</taxon>
        <taxon>Ecdysozoa</taxon>
        <taxon>Arthropoda</taxon>
        <taxon>Hexapoda</taxon>
        <taxon>Insecta</taxon>
        <taxon>Pterygota</taxon>
        <taxon>Neoptera</taxon>
        <taxon>Paraneoptera</taxon>
        <taxon>Hemiptera</taxon>
        <taxon>Sternorrhyncha</taxon>
        <taxon>Aphidomorpha</taxon>
        <taxon>Aphidoidea</taxon>
        <taxon>Aphididae</taxon>
        <taxon>Macrosiphini</taxon>
        <taxon>Macrosiphum</taxon>
    </lineage>
</organism>
<evidence type="ECO:0000313" key="1">
    <source>
        <dbReference type="EMBL" id="CAI6346924.1"/>
    </source>
</evidence>
<dbReference type="EMBL" id="CARXXK010000001">
    <property type="protein sequence ID" value="CAI6346924.1"/>
    <property type="molecule type" value="Genomic_DNA"/>
</dbReference>
<reference evidence="1 2" key="1">
    <citation type="submission" date="2023-01" db="EMBL/GenBank/DDBJ databases">
        <authorList>
            <person name="Whitehead M."/>
        </authorList>
    </citation>
    <scope>NUCLEOTIDE SEQUENCE [LARGE SCALE GENOMIC DNA]</scope>
</reference>
<sequence>MDRLQKESLNALKLTTDQLEFLRMVANAVQSASMRRNSNLVPIQMNLTECNKTNGKLSFGDAEGLPTLKLSVDSVQTADSVTVEIQPVLQLQVSKRRYHRVKFAATLELSEALSKALREAAVSRSLNYVIPMRFPRRFTIDLSGQRPAFGNVEITDGRSPGFRQSNSADIVMDSQQLQSTDCVQTADSVTVEIQPVLQLQVSKRRYHRVKFAATLELSEALSKALREAAVSRSLNYVIPMRFPRRFTIDLSGQRPAFGNVEITDGRSPGFRQSNSADIVMDSQQLQSTDRVQTADSVTVEIQPVLQLQISKRRYHRVKFAATLELSEALSKALREAAVSRSLNYVIPMRFPRRFTIDLSGQRPAFGNVEITDGRSPGFRQSNSADIVMDSQQLQSTDRVQTADSVTVEIQPVMQLQISKRRYHRARFAATLELSEALSKALREAAVSRSLNYVIPMRFPRRFTIDLSGQRPAFGNVEITDGRAPGFRQSNSADIVMDSQQLQSTDRVQTADSVTVEIQPVMQLQISKRRYHRAKFAATLELSEALSKALREAAVSRSLNYVIPMRFPRRFTIDLSGQRPAFGNVEITDGRSPGFRQLNSADIVLDSQQLQSTDRVQTADSVTVEIRPAVLPTLICPRQTDDDILEDENYDRPEASTAVRRRRRILSALGRRLLKVGRILCCWCSTVPSEDTE</sequence>
<protein>
    <submittedName>
        <fullName evidence="1">Uncharacterized protein</fullName>
    </submittedName>
</protein>
<dbReference type="Proteomes" id="UP001160148">
    <property type="component" value="Unassembled WGS sequence"/>
</dbReference>
<proteinExistence type="predicted"/>
<comment type="caution">
    <text evidence="1">The sequence shown here is derived from an EMBL/GenBank/DDBJ whole genome shotgun (WGS) entry which is preliminary data.</text>
</comment>